<dbReference type="InterPro" id="IPR015943">
    <property type="entry name" value="WD40/YVTN_repeat-like_dom_sf"/>
</dbReference>
<organism evidence="5 6">
    <name type="scientific">Ditylenchus dipsaci</name>
    <dbReference type="NCBI Taxonomy" id="166011"/>
    <lineage>
        <taxon>Eukaryota</taxon>
        <taxon>Metazoa</taxon>
        <taxon>Ecdysozoa</taxon>
        <taxon>Nematoda</taxon>
        <taxon>Chromadorea</taxon>
        <taxon>Rhabditida</taxon>
        <taxon>Tylenchina</taxon>
        <taxon>Tylenchomorpha</taxon>
        <taxon>Sphaerularioidea</taxon>
        <taxon>Anguinidae</taxon>
        <taxon>Anguininae</taxon>
        <taxon>Ditylenchus</taxon>
    </lineage>
</organism>
<dbReference type="InterPro" id="IPR036322">
    <property type="entry name" value="WD40_repeat_dom_sf"/>
</dbReference>
<dbReference type="InterPro" id="IPR004083">
    <property type="entry name" value="Raptor"/>
</dbReference>
<dbReference type="PRINTS" id="PR01547">
    <property type="entry name" value="YEAST176DUF"/>
</dbReference>
<dbReference type="Pfam" id="PF14538">
    <property type="entry name" value="Raptor_N"/>
    <property type="match status" value="1"/>
</dbReference>
<feature type="domain" description="Raptor N-terminal CASPase-like" evidence="4">
    <location>
        <begin position="37"/>
        <end position="165"/>
    </location>
</feature>
<dbReference type="GO" id="GO:0071230">
    <property type="term" value="P:cellular response to amino acid stimulus"/>
    <property type="evidence" value="ECO:0007669"/>
    <property type="project" value="TreeGrafter"/>
</dbReference>
<reference evidence="6" key="1">
    <citation type="submission" date="2022-11" db="UniProtKB">
        <authorList>
            <consortium name="WormBaseParasite"/>
        </authorList>
    </citation>
    <scope>IDENTIFICATION</scope>
</reference>
<dbReference type="GO" id="GO:0031931">
    <property type="term" value="C:TORC1 complex"/>
    <property type="evidence" value="ECO:0007669"/>
    <property type="project" value="InterPro"/>
</dbReference>
<dbReference type="WBParaSite" id="jg13782">
    <property type="protein sequence ID" value="jg13782"/>
    <property type="gene ID" value="jg13782"/>
</dbReference>
<dbReference type="SUPFAM" id="SSF48371">
    <property type="entry name" value="ARM repeat"/>
    <property type="match status" value="1"/>
</dbReference>
<feature type="region of interest" description="Disordered" evidence="3">
    <location>
        <begin position="827"/>
        <end position="850"/>
    </location>
</feature>
<evidence type="ECO:0000313" key="5">
    <source>
        <dbReference type="Proteomes" id="UP000887574"/>
    </source>
</evidence>
<dbReference type="GO" id="GO:0030307">
    <property type="term" value="P:positive regulation of cell growth"/>
    <property type="evidence" value="ECO:0007669"/>
    <property type="project" value="TreeGrafter"/>
</dbReference>
<dbReference type="SMART" id="SM01302">
    <property type="entry name" value="Raptor_N"/>
    <property type="match status" value="1"/>
</dbReference>
<dbReference type="PANTHER" id="PTHR12848:SF16">
    <property type="entry name" value="REGULATORY-ASSOCIATED PROTEIN OF MTOR"/>
    <property type="match status" value="1"/>
</dbReference>
<evidence type="ECO:0000313" key="6">
    <source>
        <dbReference type="WBParaSite" id="jg13782"/>
    </source>
</evidence>
<accession>A0A915CZ32</accession>
<dbReference type="InterPro" id="IPR011989">
    <property type="entry name" value="ARM-like"/>
</dbReference>
<dbReference type="SUPFAM" id="SSF50978">
    <property type="entry name" value="WD40 repeat-like"/>
    <property type="match status" value="1"/>
</dbReference>
<dbReference type="GO" id="GO:0038202">
    <property type="term" value="P:TORC1 signaling"/>
    <property type="evidence" value="ECO:0007669"/>
    <property type="project" value="TreeGrafter"/>
</dbReference>
<dbReference type="GO" id="GO:0009267">
    <property type="term" value="P:cellular response to starvation"/>
    <property type="evidence" value="ECO:0007669"/>
    <property type="project" value="TreeGrafter"/>
</dbReference>
<keyword evidence="1" id="KW-0853">WD repeat</keyword>
<name>A0A915CZ32_9BILA</name>
<evidence type="ECO:0000256" key="2">
    <source>
        <dbReference type="ARBA" id="ARBA00022737"/>
    </source>
</evidence>
<evidence type="ECO:0000256" key="3">
    <source>
        <dbReference type="SAM" id="MobiDB-lite"/>
    </source>
</evidence>
<dbReference type="Gene3D" id="2.130.10.10">
    <property type="entry name" value="YVTN repeat-like/Quinoprotein amine dehydrogenase"/>
    <property type="match status" value="1"/>
</dbReference>
<dbReference type="Proteomes" id="UP000887574">
    <property type="component" value="Unplaced"/>
</dbReference>
<dbReference type="InterPro" id="IPR029347">
    <property type="entry name" value="Raptor_N"/>
</dbReference>
<sequence>MDGAEKTWFREARHVEEIQASSLEVENKDEWRKIRDRMKTVSVALVLCLNVGVDPPDVEKPNPCARKLPGWIPIHPPRARYKSAIDPTVECVKKLCTSLRKNAKEERVLFHFNGHGVPKPTEAGEIWVFNKYIPLSLYDLQSWMGMPSVYLWDCSSAGTVVNMFMRFADDHSMRRIDDYQPVYNGNQGYPSSIPEEFVDRDPTYPQPYTSGNKEGSPLSFGSALQLDIFIMPYAQDGTKSKFPPNIIDELPGNLSDRRTLLGELNWIFTAITDTIAWSSLPMETFQKLFRQDLLIASLFRSFLLAERIMFENGCHVVSQPQLPSVHSHPCWEYWNSKFEANDLVTLDLCLSNFHNLMNDKGGSIMALGRNEWFMKSSLKHNVLIELPVLGLADTEYAYSRFFIEQLQAFEVWLKFGNDKCKPPQQLPVLLQVLLSQVHRVKALELLAKFVDLGSWAVVAALSVGIFPYVLKLLQCNTKELRASLAFIWAKILSIDPVCQYKVIVDELIKDNGYFYFIQILNDPSLGSRLKIVPAFVMATLICNNYRKAQEKLIGTDYIHLCTELLSNSRVTKCRMLCLWLLIGLGRLWADYDRARWLAIRSVAYERVEDFLNDDVPEVRAAAVYALGCFVHNRSRNSEHATTIDNEVCDKLCEKCTYDGSVLVRAELAAAIQWFIIDFESRFSELCLELDKKLKNVNGLGPTSNQEKSVKEMQEPGEMTETAGLRSLSSFSSLLGYSRPVRDREAPTTPRIKAADSKYSTSNADAFKKRIFAQMRALEAKTFKDPFERIWLSLLHLCFDPFELVSKMGMKLVSHIWELSRKTQTSRARVTGDSRSFGNHNTSIINNHNGSSEEASNSVKFMVGSPGISATNAHNFRKLSAIENVEQLRQCASIADMLSSGLIETSSTNFTPKRNLFGSQSGRYNEGEDDFEDNLAVEGIVSTQFVDWCSKTFTQPIYKTIYEETSTSASPICTNSRNSLVDSSTPFTKAHKDVELVKSEKAKCENQQMHLRNERTITSTVWSYLRPYVYVCDGEVVALYNSSREHQQNVCQFVAYKEDLLEDTITDLMLNGLIKVWDPMFCEHSHDIQTSPKLVTAAYLLNDVPDHIWLQESNVRVCRLWDAWCEKSVLDLSLRSKNSTVSMTTSIACDLNYNLVSCGFADGTFAFTMCACHRLKDQRLVVGSQDGDVRVWEPRMYQEAIVDFNVGNAEGGVVMQMMDVQKPGQLIACALEDSTVRLFDVSGKKCLSKIRYSTRQTSPRGYTNDSSASCLTAMRFHESKVLIGIALNDNSFSAYGVPSLLNNIRLVIHMCYTNVILRAFLNYLIQFVNTIIV</sequence>
<keyword evidence="2" id="KW-0677">Repeat</keyword>
<protein>
    <submittedName>
        <fullName evidence="6">Raptor N-terminal CASPase-like domain-containing protein</fullName>
    </submittedName>
</protein>
<dbReference type="GO" id="GO:0005737">
    <property type="term" value="C:cytoplasm"/>
    <property type="evidence" value="ECO:0007669"/>
    <property type="project" value="TreeGrafter"/>
</dbReference>
<dbReference type="GO" id="GO:0030674">
    <property type="term" value="F:protein-macromolecule adaptor activity"/>
    <property type="evidence" value="ECO:0007669"/>
    <property type="project" value="TreeGrafter"/>
</dbReference>
<dbReference type="Gene3D" id="1.25.10.10">
    <property type="entry name" value="Leucine-rich Repeat Variant"/>
    <property type="match status" value="1"/>
</dbReference>
<dbReference type="GO" id="GO:0010506">
    <property type="term" value="P:regulation of autophagy"/>
    <property type="evidence" value="ECO:0007669"/>
    <property type="project" value="TreeGrafter"/>
</dbReference>
<proteinExistence type="predicted"/>
<keyword evidence="5" id="KW-1185">Reference proteome</keyword>
<dbReference type="InterPro" id="IPR016024">
    <property type="entry name" value="ARM-type_fold"/>
</dbReference>
<dbReference type="PANTHER" id="PTHR12848">
    <property type="entry name" value="REGULATORY-ASSOCIATED PROTEIN OF MTOR"/>
    <property type="match status" value="1"/>
</dbReference>
<evidence type="ECO:0000259" key="4">
    <source>
        <dbReference type="SMART" id="SM01302"/>
    </source>
</evidence>
<evidence type="ECO:0000256" key="1">
    <source>
        <dbReference type="ARBA" id="ARBA00022574"/>
    </source>
</evidence>